<dbReference type="OrthoDB" id="7058114at2"/>
<dbReference type="EMBL" id="FMBA01000018">
    <property type="protein sequence ID" value="SCC03616.1"/>
    <property type="molecule type" value="Genomic_DNA"/>
</dbReference>
<evidence type="ECO:0000256" key="4">
    <source>
        <dbReference type="ARBA" id="ARBA00022519"/>
    </source>
</evidence>
<reference evidence="10" key="1">
    <citation type="submission" date="2016-08" db="EMBL/GenBank/DDBJ databases">
        <authorList>
            <person name="Varghese N."/>
            <person name="Submissions Spin"/>
        </authorList>
    </citation>
    <scope>NUCLEOTIDE SEQUENCE [LARGE SCALE GENOMIC DNA]</scope>
    <source>
        <strain evidence="10">R-53144</strain>
    </source>
</reference>
<comment type="subcellular location">
    <subcellularLocation>
        <location evidence="1">Cell inner membrane</location>
        <topology evidence="1">Multi-pass membrane protein</topology>
    </subcellularLocation>
</comment>
<dbReference type="RefSeq" id="WP_091122766.1">
    <property type="nucleotide sequence ID" value="NZ_FMBA01000018.1"/>
</dbReference>
<evidence type="ECO:0000256" key="2">
    <source>
        <dbReference type="ARBA" id="ARBA00009494"/>
    </source>
</evidence>
<feature type="transmembrane region" description="Helical" evidence="8">
    <location>
        <begin position="6"/>
        <end position="22"/>
    </location>
</feature>
<dbReference type="Pfam" id="PF07095">
    <property type="entry name" value="IgaA"/>
    <property type="match status" value="1"/>
</dbReference>
<gene>
    <name evidence="9" type="ORF">GA0061080_101819</name>
</gene>
<evidence type="ECO:0000256" key="5">
    <source>
        <dbReference type="ARBA" id="ARBA00022692"/>
    </source>
</evidence>
<keyword evidence="7 8" id="KW-0472">Membrane</keyword>
<keyword evidence="6 8" id="KW-1133">Transmembrane helix</keyword>
<feature type="transmembrane region" description="Helical" evidence="8">
    <location>
        <begin position="530"/>
        <end position="552"/>
    </location>
</feature>
<keyword evidence="10" id="KW-1185">Reference proteome</keyword>
<feature type="transmembrane region" description="Helical" evidence="8">
    <location>
        <begin position="218"/>
        <end position="235"/>
    </location>
</feature>
<sequence length="570" mass="65849">MQILGLVVLIQFIISFIFYPIKKYRSTKYKKKLMAGSSVNNLKSIRMLTEEERKSVESYLSITCDQSSGKKKSSLVSREVMLISGECIKQTEFSHSENTYSYKIHNIDVVFPFKMDRYLSDYNEVEIALTQNFAIAVKLNDHKIGSALYATYLADEKNEKQSSVYWLSGASKFSKGENLDENIKHTVSPHPKLSEKLGYEILSVRKETSQESASRNKLNRGILTAFFCFFVVSYFNRFWDTKELNDLFWFGVNFLAAIYFYFRKPKSKTKVQFINQVRGKINKKIVKSNEIKIGHDLILKYPKNWQSFIPENSTFDVDLDVDIDSKKIVRYGYDMSVSKEVEQFGPPKFWGRNLWLFLFGMFYLYAVNYQAKVSDNFSFVYHQFNHDSKRWFFDDASKLVTSNIKSGDVVKLNFLDVSLTCEVSVKNKADRCIQALIHSATTDTSFHLANSTRYFVLHGINEKISSQSGESVVPQSDKNFHTDHIVVTMSGFVSNVDYDTNHTISTLTINTQELYQKDISENLLPICLNLLLFLLLASVTIFNGIMFLLKLIQNRLRNNRIKKLYANGII</sequence>
<comment type="similarity">
    <text evidence="2">Belongs to the IgaA family.</text>
</comment>
<proteinExistence type="inferred from homology"/>
<evidence type="ECO:0000256" key="6">
    <source>
        <dbReference type="ARBA" id="ARBA00022989"/>
    </source>
</evidence>
<keyword evidence="4" id="KW-0997">Cell inner membrane</keyword>
<organism evidence="9 10">
    <name type="scientific">Gilliamella intestini</name>
    <dbReference type="NCBI Taxonomy" id="1798183"/>
    <lineage>
        <taxon>Bacteria</taxon>
        <taxon>Pseudomonadati</taxon>
        <taxon>Pseudomonadota</taxon>
        <taxon>Gammaproteobacteria</taxon>
        <taxon>Orbales</taxon>
        <taxon>Orbaceae</taxon>
        <taxon>Gilliamella</taxon>
    </lineage>
</organism>
<evidence type="ECO:0000256" key="1">
    <source>
        <dbReference type="ARBA" id="ARBA00004429"/>
    </source>
</evidence>
<dbReference type="Proteomes" id="UP000199698">
    <property type="component" value="Unassembled WGS sequence"/>
</dbReference>
<protein>
    <submittedName>
        <fullName evidence="9">Intracellular growth attenuator protein IgaA</fullName>
    </submittedName>
</protein>
<dbReference type="InterPro" id="IPR010771">
    <property type="entry name" value="IgaA"/>
</dbReference>
<feature type="transmembrane region" description="Helical" evidence="8">
    <location>
        <begin position="354"/>
        <end position="371"/>
    </location>
</feature>
<accession>A0A1C4B9U2</accession>
<keyword evidence="5 8" id="KW-0812">Transmembrane</keyword>
<evidence type="ECO:0000313" key="10">
    <source>
        <dbReference type="Proteomes" id="UP000199698"/>
    </source>
</evidence>
<evidence type="ECO:0000256" key="7">
    <source>
        <dbReference type="ARBA" id="ARBA00023136"/>
    </source>
</evidence>
<evidence type="ECO:0000313" key="9">
    <source>
        <dbReference type="EMBL" id="SCC03616.1"/>
    </source>
</evidence>
<evidence type="ECO:0000256" key="3">
    <source>
        <dbReference type="ARBA" id="ARBA00022475"/>
    </source>
</evidence>
<keyword evidence="3" id="KW-1003">Cell membrane</keyword>
<dbReference type="STRING" id="1798183.GA0061080_101819"/>
<dbReference type="AlphaFoldDB" id="A0A1C4B9U2"/>
<dbReference type="GO" id="GO:0005886">
    <property type="term" value="C:plasma membrane"/>
    <property type="evidence" value="ECO:0007669"/>
    <property type="project" value="UniProtKB-SubCell"/>
</dbReference>
<evidence type="ECO:0000256" key="8">
    <source>
        <dbReference type="SAM" id="Phobius"/>
    </source>
</evidence>
<feature type="transmembrane region" description="Helical" evidence="8">
    <location>
        <begin position="247"/>
        <end position="262"/>
    </location>
</feature>
<name>A0A1C4B9U2_9GAMM</name>